<accession>A0ACD2ZWT1</accession>
<proteinExistence type="predicted"/>
<keyword evidence="2" id="KW-1185">Reference proteome</keyword>
<reference evidence="1 2" key="1">
    <citation type="journal article" date="2019" name="Nat. Ecol. Evol.">
        <title>Megaphylogeny resolves global patterns of mushroom evolution.</title>
        <authorList>
            <person name="Varga T."/>
            <person name="Krizsan K."/>
            <person name="Foldi C."/>
            <person name="Dima B."/>
            <person name="Sanchez-Garcia M."/>
            <person name="Sanchez-Ramirez S."/>
            <person name="Szollosi G.J."/>
            <person name="Szarkandi J.G."/>
            <person name="Papp V."/>
            <person name="Albert L."/>
            <person name="Andreopoulos W."/>
            <person name="Angelini C."/>
            <person name="Antonin V."/>
            <person name="Barry K.W."/>
            <person name="Bougher N.L."/>
            <person name="Buchanan P."/>
            <person name="Buyck B."/>
            <person name="Bense V."/>
            <person name="Catcheside P."/>
            <person name="Chovatia M."/>
            <person name="Cooper J."/>
            <person name="Damon W."/>
            <person name="Desjardin D."/>
            <person name="Finy P."/>
            <person name="Geml J."/>
            <person name="Haridas S."/>
            <person name="Hughes K."/>
            <person name="Justo A."/>
            <person name="Karasinski D."/>
            <person name="Kautmanova I."/>
            <person name="Kiss B."/>
            <person name="Kocsube S."/>
            <person name="Kotiranta H."/>
            <person name="LaButti K.M."/>
            <person name="Lechner B.E."/>
            <person name="Liimatainen K."/>
            <person name="Lipzen A."/>
            <person name="Lukacs Z."/>
            <person name="Mihaltcheva S."/>
            <person name="Morgado L.N."/>
            <person name="Niskanen T."/>
            <person name="Noordeloos M.E."/>
            <person name="Ohm R.A."/>
            <person name="Ortiz-Santana B."/>
            <person name="Ovrebo C."/>
            <person name="Racz N."/>
            <person name="Riley R."/>
            <person name="Savchenko A."/>
            <person name="Shiryaev A."/>
            <person name="Soop K."/>
            <person name="Spirin V."/>
            <person name="Szebenyi C."/>
            <person name="Tomsovsky M."/>
            <person name="Tulloss R.E."/>
            <person name="Uehling J."/>
            <person name="Grigoriev I.V."/>
            <person name="Vagvolgyi C."/>
            <person name="Papp T."/>
            <person name="Martin F.M."/>
            <person name="Miettinen O."/>
            <person name="Hibbett D.S."/>
            <person name="Nagy L.G."/>
        </authorList>
    </citation>
    <scope>NUCLEOTIDE SEQUENCE [LARGE SCALE GENOMIC DNA]</scope>
    <source>
        <strain evidence="1 2">NL-1719</strain>
    </source>
</reference>
<feature type="non-terminal residue" evidence="1">
    <location>
        <position position="1"/>
    </location>
</feature>
<dbReference type="Proteomes" id="UP000308600">
    <property type="component" value="Unassembled WGS sequence"/>
</dbReference>
<sequence>REALDALTGDRDMKLRQYELSGEEWELATQLRDVLKIFKDATLFFSRKTPNIAMVIPAMDHINAHLATAATSSTYSMAIKAALAIGKRTLNRYYSKTDHSEVFRIAMVLHPRHKLRYFKEAGWEDGWIDKARSIVRAEFDRSYASLDANLGSPVPIEVCLHS</sequence>
<organism evidence="1 2">
    <name type="scientific">Pluteus cervinus</name>
    <dbReference type="NCBI Taxonomy" id="181527"/>
    <lineage>
        <taxon>Eukaryota</taxon>
        <taxon>Fungi</taxon>
        <taxon>Dikarya</taxon>
        <taxon>Basidiomycota</taxon>
        <taxon>Agaricomycotina</taxon>
        <taxon>Agaricomycetes</taxon>
        <taxon>Agaricomycetidae</taxon>
        <taxon>Agaricales</taxon>
        <taxon>Pluteineae</taxon>
        <taxon>Pluteaceae</taxon>
        <taxon>Pluteus</taxon>
    </lineage>
</organism>
<name>A0ACD2ZWT1_9AGAR</name>
<gene>
    <name evidence="1" type="ORF">BDN72DRAFT_782892</name>
</gene>
<evidence type="ECO:0000313" key="1">
    <source>
        <dbReference type="EMBL" id="TFK57748.1"/>
    </source>
</evidence>
<protein>
    <submittedName>
        <fullName evidence="1">Uncharacterized protein</fullName>
    </submittedName>
</protein>
<evidence type="ECO:0000313" key="2">
    <source>
        <dbReference type="Proteomes" id="UP000308600"/>
    </source>
</evidence>
<dbReference type="EMBL" id="ML210129">
    <property type="protein sequence ID" value="TFK57748.1"/>
    <property type="molecule type" value="Genomic_DNA"/>
</dbReference>